<dbReference type="SUPFAM" id="SSF48371">
    <property type="entry name" value="ARM repeat"/>
    <property type="match status" value="1"/>
</dbReference>
<evidence type="ECO:0000313" key="11">
    <source>
        <dbReference type="Proteomes" id="UP000187209"/>
    </source>
</evidence>
<feature type="binding site" evidence="9">
    <location>
        <position position="209"/>
    </location>
    <ligand>
        <name>Fe cation</name>
        <dbReference type="ChEBI" id="CHEBI:24875"/>
        <label>2</label>
    </ligand>
</feature>
<sequence length="291" mass="33157">MDLPSILVLEEVLLDASEPITKRMRALFYLRTIGTEEVIPVISKAFNDPSLLLQHEICYVLGQIKHIKSLEFLKQVLENEDNAVISRHEAAEAIAAIGEPSYYETLEKYANHQSQILAETCQLAIDRLKWLEKGENLGPNFCLSIDPAPPYTENYTLSQLLDIYKNPDLSLFNRYRALFSLRDLCTDESVLGICEGLNNDNFSALFQHEIGFVLGQMQEKAHKGLHFLANTVKNHNNHYIVRHEAAEAIGSITNDEEYLNILKMYLNDPDEPVRSSCFIALDISEYWFSTS</sequence>
<comment type="caution">
    <text evidence="10">The sequence shown here is derived from an EMBL/GenBank/DDBJ whole genome shotgun (WGS) entry which is preliminary data.</text>
</comment>
<keyword evidence="6 9" id="KW-0408">Iron</keyword>
<reference evidence="10 11" key="1">
    <citation type="submission" date="2016-11" db="EMBL/GenBank/DDBJ databases">
        <title>The macronuclear genome of Stentor coeruleus: a giant cell with tiny introns.</title>
        <authorList>
            <person name="Slabodnick M."/>
            <person name="Ruby J.G."/>
            <person name="Reiff S.B."/>
            <person name="Swart E.C."/>
            <person name="Gosai S."/>
            <person name="Prabakaran S."/>
            <person name="Witkowska E."/>
            <person name="Larue G.E."/>
            <person name="Fisher S."/>
            <person name="Freeman R.M."/>
            <person name="Gunawardena J."/>
            <person name="Chu W."/>
            <person name="Stover N.A."/>
            <person name="Gregory B.D."/>
            <person name="Nowacki M."/>
            <person name="Derisi J."/>
            <person name="Roy S.W."/>
            <person name="Marshall W.F."/>
            <person name="Sood P."/>
        </authorList>
    </citation>
    <scope>NUCLEOTIDE SEQUENCE [LARGE SCALE GENOMIC DNA]</scope>
    <source>
        <strain evidence="10">WM001</strain>
    </source>
</reference>
<dbReference type="HAMAP" id="MF_03101">
    <property type="entry name" value="Deoxyhypusine_hydroxylase"/>
    <property type="match status" value="1"/>
</dbReference>
<evidence type="ECO:0000256" key="7">
    <source>
        <dbReference type="ARBA" id="ARBA00023033"/>
    </source>
</evidence>
<keyword evidence="11" id="KW-1185">Reference proteome</keyword>
<comment type="similarity">
    <text evidence="9">Belongs to the deoxyhypusine hydroxylase family.</text>
</comment>
<feature type="binding site" evidence="9">
    <location>
        <position position="208"/>
    </location>
    <ligand>
        <name>Fe cation</name>
        <dbReference type="ChEBI" id="CHEBI:24875"/>
        <label>2</label>
    </ligand>
</feature>
<dbReference type="UniPathway" id="UPA00354"/>
<evidence type="ECO:0000256" key="2">
    <source>
        <dbReference type="ARBA" id="ARBA00005041"/>
    </source>
</evidence>
<proteinExistence type="inferred from homology"/>
<dbReference type="EMBL" id="MPUH01000589">
    <property type="protein sequence ID" value="OMJ77173.1"/>
    <property type="molecule type" value="Genomic_DNA"/>
</dbReference>
<evidence type="ECO:0000256" key="1">
    <source>
        <dbReference type="ARBA" id="ARBA00000068"/>
    </source>
</evidence>
<comment type="cofactor">
    <cofactor evidence="9">
        <name>Fe(2+)</name>
        <dbReference type="ChEBI" id="CHEBI:29033"/>
    </cofactor>
    <text evidence="9">Binds 2 Fe(2+) ions per subunit.</text>
</comment>
<dbReference type="InterPro" id="IPR027517">
    <property type="entry name" value="Deoxyhypusine_hydroxylase"/>
</dbReference>
<organism evidence="10 11">
    <name type="scientific">Stentor coeruleus</name>
    <dbReference type="NCBI Taxonomy" id="5963"/>
    <lineage>
        <taxon>Eukaryota</taxon>
        <taxon>Sar</taxon>
        <taxon>Alveolata</taxon>
        <taxon>Ciliophora</taxon>
        <taxon>Postciliodesmatophora</taxon>
        <taxon>Heterotrichea</taxon>
        <taxon>Heterotrichida</taxon>
        <taxon>Stentoridae</taxon>
        <taxon>Stentor</taxon>
    </lineage>
</organism>
<protein>
    <recommendedName>
        <fullName evidence="9">Deoxyhypusine hydroxylase</fullName>
        <shortName evidence="9">DOHH</shortName>
        <ecNumber evidence="9">1.14.99.29</ecNumber>
    </recommendedName>
    <alternativeName>
        <fullName evidence="9">Deoxyhypusine dioxygenase</fullName>
    </alternativeName>
    <alternativeName>
        <fullName evidence="9">Deoxyhypusine monooxygenase</fullName>
    </alternativeName>
</protein>
<gene>
    <name evidence="10" type="ORF">SteCoe_23281</name>
</gene>
<dbReference type="Pfam" id="PF03130">
    <property type="entry name" value="HEAT_PBS"/>
    <property type="match status" value="1"/>
</dbReference>
<dbReference type="InterPro" id="IPR004155">
    <property type="entry name" value="PBS_lyase_HEAT"/>
</dbReference>
<dbReference type="GO" id="GO:0046872">
    <property type="term" value="F:metal ion binding"/>
    <property type="evidence" value="ECO:0007669"/>
    <property type="project" value="UniProtKB-KW"/>
</dbReference>
<dbReference type="GO" id="GO:0019135">
    <property type="term" value="F:deoxyhypusine monooxygenase activity"/>
    <property type="evidence" value="ECO:0007669"/>
    <property type="project" value="UniProtKB-UniRule"/>
</dbReference>
<feature type="binding site" evidence="9">
    <location>
        <position position="89"/>
    </location>
    <ligand>
        <name>Fe cation</name>
        <dbReference type="ChEBI" id="CHEBI:24875"/>
        <label>1</label>
    </ligand>
</feature>
<dbReference type="Proteomes" id="UP000187209">
    <property type="component" value="Unassembled WGS sequence"/>
</dbReference>
<accession>A0A1R2BK70</accession>
<dbReference type="SMART" id="SM00567">
    <property type="entry name" value="EZ_HEAT"/>
    <property type="match status" value="5"/>
</dbReference>
<evidence type="ECO:0000256" key="5">
    <source>
        <dbReference type="ARBA" id="ARBA00023002"/>
    </source>
</evidence>
<feature type="binding site" evidence="9">
    <location>
        <position position="243"/>
    </location>
    <ligand>
        <name>Fe cation</name>
        <dbReference type="ChEBI" id="CHEBI:24875"/>
        <label>2</label>
    </ligand>
</feature>
<feature type="binding site" evidence="9">
    <location>
        <position position="244"/>
    </location>
    <ligand>
        <name>Fe cation</name>
        <dbReference type="ChEBI" id="CHEBI:24875"/>
        <label>2</label>
    </ligand>
</feature>
<feature type="binding site" evidence="9">
    <location>
        <position position="56"/>
    </location>
    <ligand>
        <name>Fe cation</name>
        <dbReference type="ChEBI" id="CHEBI:24875"/>
        <label>1</label>
    </ligand>
</feature>
<keyword evidence="7 9" id="KW-0503">Monooxygenase</keyword>
<dbReference type="InterPro" id="IPR016024">
    <property type="entry name" value="ARM-type_fold"/>
</dbReference>
<comment type="catalytic activity">
    <reaction evidence="1 9">
        <text>[eIF5A protein]-deoxyhypusine + AH2 + O2 = [eIF5A protein]-hypusine + A + H2O</text>
        <dbReference type="Rhea" id="RHEA:14101"/>
        <dbReference type="Rhea" id="RHEA-COMP:10144"/>
        <dbReference type="Rhea" id="RHEA-COMP:12592"/>
        <dbReference type="ChEBI" id="CHEBI:13193"/>
        <dbReference type="ChEBI" id="CHEBI:15377"/>
        <dbReference type="ChEBI" id="CHEBI:15379"/>
        <dbReference type="ChEBI" id="CHEBI:17499"/>
        <dbReference type="ChEBI" id="CHEBI:82657"/>
        <dbReference type="ChEBI" id="CHEBI:91175"/>
        <dbReference type="EC" id="1.14.99.29"/>
    </reaction>
</comment>
<dbReference type="OrthoDB" id="421002at2759"/>
<dbReference type="AlphaFoldDB" id="A0A1R2BK70"/>
<comment type="pathway">
    <text evidence="2 9">Protein modification; eIF5A hypusination.</text>
</comment>
<feature type="binding site" evidence="9">
    <location>
        <position position="55"/>
    </location>
    <ligand>
        <name>Fe cation</name>
        <dbReference type="ChEBI" id="CHEBI:24875"/>
        <label>1</label>
    </ligand>
</feature>
<dbReference type="EC" id="1.14.99.29" evidence="9"/>
<evidence type="ECO:0000256" key="8">
    <source>
        <dbReference type="ARBA" id="ARBA00023256"/>
    </source>
</evidence>
<dbReference type="InterPro" id="IPR011989">
    <property type="entry name" value="ARM-like"/>
</dbReference>
<comment type="function">
    <text evidence="9">Catalyzes the hydroxylation of the N(6)-(4-aminobutyl)-L-lysine intermediate to form hypusine, an essential post-translational modification only found in mature eIF-5A factor.</text>
</comment>
<name>A0A1R2BK70_9CILI</name>
<dbReference type="Pfam" id="PF13646">
    <property type="entry name" value="HEAT_2"/>
    <property type="match status" value="2"/>
</dbReference>
<evidence type="ECO:0000256" key="9">
    <source>
        <dbReference type="HAMAP-Rule" id="MF_03101"/>
    </source>
</evidence>
<evidence type="ECO:0000256" key="6">
    <source>
        <dbReference type="ARBA" id="ARBA00023004"/>
    </source>
</evidence>
<dbReference type="PANTHER" id="PTHR12697">
    <property type="entry name" value="PBS LYASE HEAT-LIKE PROTEIN"/>
    <property type="match status" value="1"/>
</dbReference>
<dbReference type="Gene3D" id="1.25.10.10">
    <property type="entry name" value="Leucine-rich Repeat Variant"/>
    <property type="match status" value="2"/>
</dbReference>
<evidence type="ECO:0000256" key="4">
    <source>
        <dbReference type="ARBA" id="ARBA00022737"/>
    </source>
</evidence>
<feature type="binding site" evidence="9">
    <location>
        <position position="88"/>
    </location>
    <ligand>
        <name>Fe cation</name>
        <dbReference type="ChEBI" id="CHEBI:24875"/>
        <label>1</label>
    </ligand>
</feature>
<evidence type="ECO:0000256" key="3">
    <source>
        <dbReference type="ARBA" id="ARBA00022723"/>
    </source>
</evidence>
<evidence type="ECO:0000313" key="10">
    <source>
        <dbReference type="EMBL" id="OMJ77173.1"/>
    </source>
</evidence>
<keyword evidence="4" id="KW-0677">Repeat</keyword>
<keyword evidence="5 9" id="KW-0560">Oxidoreductase</keyword>
<keyword evidence="3 9" id="KW-0479">Metal-binding</keyword>
<dbReference type="PANTHER" id="PTHR12697:SF5">
    <property type="entry name" value="DEOXYHYPUSINE HYDROXYLASE"/>
    <property type="match status" value="1"/>
</dbReference>
<keyword evidence="8 9" id="KW-0386">Hypusine biosynthesis</keyword>